<evidence type="ECO:0000313" key="2">
    <source>
        <dbReference type="EMBL" id="MBM9466806.1"/>
    </source>
</evidence>
<dbReference type="InterPro" id="IPR017516">
    <property type="entry name" value="AbrB_dup"/>
</dbReference>
<dbReference type="PIRSF" id="PIRSF038991">
    <property type="entry name" value="Protein_AbrB"/>
    <property type="match status" value="1"/>
</dbReference>
<keyword evidence="3" id="KW-1185">Reference proteome</keyword>
<dbReference type="GO" id="GO:0016020">
    <property type="term" value="C:membrane"/>
    <property type="evidence" value="ECO:0007669"/>
    <property type="project" value="InterPro"/>
</dbReference>
<proteinExistence type="predicted"/>
<feature type="transmembrane region" description="Helical" evidence="1">
    <location>
        <begin position="98"/>
        <end position="119"/>
    </location>
</feature>
<dbReference type="PANTHER" id="PTHR38457:SF1">
    <property type="entry name" value="REGULATOR ABRB-RELATED"/>
    <property type="match status" value="1"/>
</dbReference>
<dbReference type="RefSeq" id="WP_205259767.1">
    <property type="nucleotide sequence ID" value="NZ_JAERWK010000008.1"/>
</dbReference>
<feature type="transmembrane region" description="Helical" evidence="1">
    <location>
        <begin position="45"/>
        <end position="61"/>
    </location>
</feature>
<keyword evidence="1" id="KW-0812">Transmembrane</keyword>
<dbReference type="GO" id="GO:0010468">
    <property type="term" value="P:regulation of gene expression"/>
    <property type="evidence" value="ECO:0007669"/>
    <property type="project" value="InterPro"/>
</dbReference>
<feature type="transmembrane region" description="Helical" evidence="1">
    <location>
        <begin position="224"/>
        <end position="244"/>
    </location>
</feature>
<dbReference type="EMBL" id="JAERWK010000008">
    <property type="protein sequence ID" value="MBM9466806.1"/>
    <property type="molecule type" value="Genomic_DNA"/>
</dbReference>
<keyword evidence="1" id="KW-1133">Transmembrane helix</keyword>
<reference evidence="2" key="1">
    <citation type="submission" date="2021-01" db="EMBL/GenBank/DDBJ databases">
        <title>YIM 132084 draft genome.</title>
        <authorList>
            <person name="An D."/>
        </authorList>
    </citation>
    <scope>NUCLEOTIDE SEQUENCE</scope>
    <source>
        <strain evidence="2">YIM 132084</strain>
    </source>
</reference>
<feature type="transmembrane region" description="Helical" evidence="1">
    <location>
        <begin position="335"/>
        <end position="357"/>
    </location>
</feature>
<name>A0A938YC01_9ACTN</name>
<accession>A0A938YC01</accession>
<dbReference type="Proteomes" id="UP000663792">
    <property type="component" value="Unassembled WGS sequence"/>
</dbReference>
<organism evidence="2 3">
    <name type="scientific">Nakamurella leprariae</name>
    <dbReference type="NCBI Taxonomy" id="2803911"/>
    <lineage>
        <taxon>Bacteria</taxon>
        <taxon>Bacillati</taxon>
        <taxon>Actinomycetota</taxon>
        <taxon>Actinomycetes</taxon>
        <taxon>Nakamurellales</taxon>
        <taxon>Nakamurellaceae</taxon>
        <taxon>Nakamurella</taxon>
    </lineage>
</organism>
<dbReference type="NCBIfam" id="TIGR03082">
    <property type="entry name" value="Gneg_AbrB_dup"/>
    <property type="match status" value="2"/>
</dbReference>
<evidence type="ECO:0000256" key="1">
    <source>
        <dbReference type="SAM" id="Phobius"/>
    </source>
</evidence>
<dbReference type="Pfam" id="PF05145">
    <property type="entry name" value="AbrB"/>
    <property type="match status" value="1"/>
</dbReference>
<evidence type="ECO:0000313" key="3">
    <source>
        <dbReference type="Proteomes" id="UP000663792"/>
    </source>
</evidence>
<feature type="transmembrane region" description="Helical" evidence="1">
    <location>
        <begin position="280"/>
        <end position="304"/>
    </location>
</feature>
<dbReference type="PANTHER" id="PTHR38457">
    <property type="entry name" value="REGULATOR ABRB-RELATED"/>
    <property type="match status" value="1"/>
</dbReference>
<dbReference type="AlphaFoldDB" id="A0A938YC01"/>
<feature type="transmembrane region" description="Helical" evidence="1">
    <location>
        <begin position="250"/>
        <end position="273"/>
    </location>
</feature>
<protein>
    <submittedName>
        <fullName evidence="2">AbrB family transcriptional regulator</fullName>
    </submittedName>
</protein>
<feature type="transmembrane region" description="Helical" evidence="1">
    <location>
        <begin position="199"/>
        <end position="217"/>
    </location>
</feature>
<gene>
    <name evidence="2" type="ORF">JL106_05860</name>
</gene>
<keyword evidence="1" id="KW-0472">Membrane</keyword>
<feature type="transmembrane region" description="Helical" evidence="1">
    <location>
        <begin position="73"/>
        <end position="92"/>
    </location>
</feature>
<dbReference type="InterPro" id="IPR007820">
    <property type="entry name" value="AbrB_fam"/>
</dbReference>
<sequence length="376" mass="38034">MPAADGGAGRRIRPSWRSVRFWVVVAAAVALAVVVLQLLHVSGAPILGGIIGAAAVSLTLGRRSDLAPSVSRLAQVVLGVAIGTTIGPEALGEIGASWPGYVVVLVGTVLLGMLAGLVLQRWTRVDGVTAQLGMLTGGASGITAMSADVGADARLVSVMQYLRVYLVIALLPFVSRIFPGDPARAADAVTLRASGGGPVALGLAAVVGSVLLVLLINRVADVPSLTVLLPMVVTTVLRLTVPGFDPAVPAGLEAGALVVIGVQTGLAFTVAALRQAGRMLPLLIAAILLMIAACAGLGLVLAAITGTSPLDGYLATTPGGIYAVLGVAVQSDVDVAFVSTAQVLRVFVVLLTAPLLARWFRRRGPGRAGRPVDGAC</sequence>
<feature type="transmembrane region" description="Helical" evidence="1">
    <location>
        <begin position="161"/>
        <end position="179"/>
    </location>
</feature>
<feature type="transmembrane region" description="Helical" evidence="1">
    <location>
        <begin position="21"/>
        <end position="39"/>
    </location>
</feature>
<comment type="caution">
    <text evidence="2">The sequence shown here is derived from an EMBL/GenBank/DDBJ whole genome shotgun (WGS) entry which is preliminary data.</text>
</comment>